<proteinExistence type="predicted"/>
<gene>
    <name evidence="1" type="ORF">RAK27_18620</name>
</gene>
<reference evidence="1" key="1">
    <citation type="submission" date="2023-08" db="EMBL/GenBank/DDBJ databases">
        <title>Genomic characterization of piscicolin 126 produced by Carnobacterium maltaromaticum CM22 strain isolated from salmon (Salmo salar).</title>
        <authorList>
            <person name="Gonzalez-Gragera E."/>
            <person name="Garcia-Lopez J.D."/>
            <person name="Teso-Perez C."/>
            <person name="Gimenez-Hernandez I."/>
            <person name="Peralta-Sanchez J.M."/>
            <person name="Valdivia E."/>
            <person name="Montalban-Lopez M."/>
            <person name="Martin-Platero A.M."/>
            <person name="Banos A."/>
            <person name="Martinez-Bueno M."/>
        </authorList>
    </citation>
    <scope>NUCLEOTIDE SEQUENCE</scope>
    <source>
        <strain evidence="1">CM22</strain>
    </source>
</reference>
<dbReference type="RefSeq" id="WP_322809824.1">
    <property type="nucleotide sequence ID" value="NZ_JAVBVO010000024.1"/>
</dbReference>
<name>A0AAW9JZB6_CARML</name>
<accession>A0AAW9JZB6</accession>
<evidence type="ECO:0000313" key="1">
    <source>
        <dbReference type="EMBL" id="MDZ5760659.1"/>
    </source>
</evidence>
<comment type="caution">
    <text evidence="1">The sequence shown here is derived from an EMBL/GenBank/DDBJ whole genome shotgun (WGS) entry which is preliminary data.</text>
</comment>
<sequence length="119" mass="14210">MLELKEDDNVAYLYINGEHNEKLQYCAFLSLFFENETTILYPTEQAVSMPFNKYSSNCKVFTYHEFLEDWKISIDGLNRVSKLIIIEDFDLSNRDQEFYLFILEFAKENPDIHILFVTK</sequence>
<dbReference type="EMBL" id="JAVBVO010000024">
    <property type="protein sequence ID" value="MDZ5760659.1"/>
    <property type="molecule type" value="Genomic_DNA"/>
</dbReference>
<protein>
    <submittedName>
        <fullName evidence="1">Uncharacterized protein</fullName>
    </submittedName>
</protein>
<dbReference type="Proteomes" id="UP001290462">
    <property type="component" value="Unassembled WGS sequence"/>
</dbReference>
<dbReference type="AlphaFoldDB" id="A0AAW9JZB6"/>
<evidence type="ECO:0000313" key="2">
    <source>
        <dbReference type="Proteomes" id="UP001290462"/>
    </source>
</evidence>
<organism evidence="1 2">
    <name type="scientific">Carnobacterium maltaromaticum</name>
    <name type="common">Carnobacterium piscicola</name>
    <dbReference type="NCBI Taxonomy" id="2751"/>
    <lineage>
        <taxon>Bacteria</taxon>
        <taxon>Bacillati</taxon>
        <taxon>Bacillota</taxon>
        <taxon>Bacilli</taxon>
        <taxon>Lactobacillales</taxon>
        <taxon>Carnobacteriaceae</taxon>
        <taxon>Carnobacterium</taxon>
    </lineage>
</organism>